<reference evidence="3" key="1">
    <citation type="submission" date="2021-04" db="EMBL/GenBank/DDBJ databases">
        <authorList>
            <person name="Rodrigo-Torres L."/>
            <person name="Arahal R. D."/>
            <person name="Lucena T."/>
        </authorList>
    </citation>
    <scope>NUCLEOTIDE SEQUENCE</scope>
    <source>
        <strain evidence="3">AS29M-1</strain>
    </source>
</reference>
<name>A0A916JMK6_9FLAO</name>
<dbReference type="KEGG" id="ptan:CRYO30217_01827"/>
<dbReference type="RefSeq" id="WP_258542021.1">
    <property type="nucleotide sequence ID" value="NZ_OU015584.1"/>
</dbReference>
<feature type="chain" id="PRO_5036964635" description="DUF4856 domain-containing protein" evidence="2">
    <location>
        <begin position="20"/>
        <end position="306"/>
    </location>
</feature>
<feature type="compositionally biased region" description="Low complexity" evidence="1">
    <location>
        <begin position="29"/>
        <end position="49"/>
    </location>
</feature>
<dbReference type="Proteomes" id="UP000683507">
    <property type="component" value="Chromosome"/>
</dbReference>
<proteinExistence type="predicted"/>
<dbReference type="EMBL" id="OU015584">
    <property type="protein sequence ID" value="CAG5082174.1"/>
    <property type="molecule type" value="Genomic_DNA"/>
</dbReference>
<keyword evidence="2" id="KW-0732">Signal</keyword>
<evidence type="ECO:0000313" key="4">
    <source>
        <dbReference type="Proteomes" id="UP000683507"/>
    </source>
</evidence>
<keyword evidence="4" id="KW-1185">Reference proteome</keyword>
<evidence type="ECO:0000256" key="1">
    <source>
        <dbReference type="SAM" id="MobiDB-lite"/>
    </source>
</evidence>
<gene>
    <name evidence="3" type="ORF">CRYO30217_01827</name>
</gene>
<evidence type="ECO:0000256" key="2">
    <source>
        <dbReference type="SAM" id="SignalP"/>
    </source>
</evidence>
<sequence length="306" mass="34528">MKTKLWKPMLLGVMATSVALTSCNEEPQEQPNTPNTPNNNVQDTNTTVENDYDPNMYYSVPTPNELFNVLKIMDMPFNSELMNDPESVMMYTDPMSQALNFGVYSADLAMASSYNEGTKTLALFKTIRTLSESLDISNAFDETVFKRIEENINSGQTDSLTILSNETYYDAYSYLEENQRGATLAQMVVGGWVESLYIMSNSGEFVEGSEFAKRLADQKLTMENLMNFLMEYQDDEDVMIIMEELIPLDEFFLNLEMNEGDAINTTEEDGVYVLTGGSEPMISKKDFETLKTLVSDLRASIINAEI</sequence>
<feature type="region of interest" description="Disordered" evidence="1">
    <location>
        <begin position="23"/>
        <end position="52"/>
    </location>
</feature>
<accession>A0A916JMK6</accession>
<evidence type="ECO:0008006" key="5">
    <source>
        <dbReference type="Google" id="ProtNLM"/>
    </source>
</evidence>
<evidence type="ECO:0000313" key="3">
    <source>
        <dbReference type="EMBL" id="CAG5082174.1"/>
    </source>
</evidence>
<organism evidence="3 4">
    <name type="scientific">Parvicella tangerina</name>
    <dbReference type="NCBI Taxonomy" id="2829795"/>
    <lineage>
        <taxon>Bacteria</taxon>
        <taxon>Pseudomonadati</taxon>
        <taxon>Bacteroidota</taxon>
        <taxon>Flavobacteriia</taxon>
        <taxon>Flavobacteriales</taxon>
        <taxon>Parvicellaceae</taxon>
        <taxon>Parvicella</taxon>
    </lineage>
</organism>
<protein>
    <recommendedName>
        <fullName evidence="5">DUF4856 domain-containing protein</fullName>
    </recommendedName>
</protein>
<feature type="signal peptide" evidence="2">
    <location>
        <begin position="1"/>
        <end position="19"/>
    </location>
</feature>
<dbReference type="PROSITE" id="PS51257">
    <property type="entry name" value="PROKAR_LIPOPROTEIN"/>
    <property type="match status" value="1"/>
</dbReference>
<dbReference type="AlphaFoldDB" id="A0A916JMK6"/>